<evidence type="ECO:0000313" key="1">
    <source>
        <dbReference type="EMBL" id="PZS87691.1"/>
    </source>
</evidence>
<dbReference type="AlphaFoldDB" id="A0A2W6HWA1"/>
<protein>
    <recommendedName>
        <fullName evidence="3">Ankyrin repeat domain-containing protein</fullName>
    </recommendedName>
</protein>
<evidence type="ECO:0000313" key="2">
    <source>
        <dbReference type="Proteomes" id="UP000249614"/>
    </source>
</evidence>
<dbReference type="EMBL" id="LXXM01000226">
    <property type="protein sequence ID" value="PZS87691.1"/>
    <property type="molecule type" value="Genomic_DNA"/>
</dbReference>
<comment type="caution">
    <text evidence="1">The sequence shown here is derived from an EMBL/GenBank/DDBJ whole genome shotgun (WGS) entry which is preliminary data.</text>
</comment>
<evidence type="ECO:0008006" key="3">
    <source>
        <dbReference type="Google" id="ProtNLM"/>
    </source>
</evidence>
<dbReference type="Proteomes" id="UP000249614">
    <property type="component" value="Unassembled WGS sequence"/>
</dbReference>
<organism evidence="1 2">
    <name type="scientific">Stenotrophomonas maltophilia</name>
    <name type="common">Pseudomonas maltophilia</name>
    <name type="synonym">Xanthomonas maltophilia</name>
    <dbReference type="NCBI Taxonomy" id="40324"/>
    <lineage>
        <taxon>Bacteria</taxon>
        <taxon>Pseudomonadati</taxon>
        <taxon>Pseudomonadota</taxon>
        <taxon>Gammaproteobacteria</taxon>
        <taxon>Lysobacterales</taxon>
        <taxon>Lysobacteraceae</taxon>
        <taxon>Stenotrophomonas</taxon>
        <taxon>Stenotrophomonas maltophilia group</taxon>
    </lineage>
</organism>
<reference evidence="1 2" key="1">
    <citation type="submission" date="2016-05" db="EMBL/GenBank/DDBJ databases">
        <authorList>
            <person name="Lavstsen T."/>
            <person name="Jespersen J.S."/>
        </authorList>
    </citation>
    <scope>NUCLEOTIDE SEQUENCE [LARGE SCALE GENOMIC DNA]</scope>
    <source>
        <strain evidence="1 2">SM-5815</strain>
    </source>
</reference>
<sequence>MFIRQPDHNPEHTRELHAAIRAGKIKALHALIKKGVYVDGTAFDLVRGHMPKQEERLRDHQRKTYYA</sequence>
<name>A0A2W6HWA1_STEMA</name>
<accession>A0A2W6HWA1</accession>
<dbReference type="RefSeq" id="WP_111113655.1">
    <property type="nucleotide sequence ID" value="NZ_LXXM01000226.1"/>
</dbReference>
<gene>
    <name evidence="1" type="ORF">A7X83_01745</name>
</gene>
<proteinExistence type="predicted"/>